<keyword evidence="3" id="KW-1185">Reference proteome</keyword>
<accession>A0AAV2CGL4</accession>
<organism evidence="2 3">
    <name type="scientific">Linum trigynum</name>
    <dbReference type="NCBI Taxonomy" id="586398"/>
    <lineage>
        <taxon>Eukaryota</taxon>
        <taxon>Viridiplantae</taxon>
        <taxon>Streptophyta</taxon>
        <taxon>Embryophyta</taxon>
        <taxon>Tracheophyta</taxon>
        <taxon>Spermatophyta</taxon>
        <taxon>Magnoliopsida</taxon>
        <taxon>eudicotyledons</taxon>
        <taxon>Gunneridae</taxon>
        <taxon>Pentapetalae</taxon>
        <taxon>rosids</taxon>
        <taxon>fabids</taxon>
        <taxon>Malpighiales</taxon>
        <taxon>Linaceae</taxon>
        <taxon>Linum</taxon>
    </lineage>
</organism>
<reference evidence="2 3" key="1">
    <citation type="submission" date="2024-04" db="EMBL/GenBank/DDBJ databases">
        <authorList>
            <person name="Fracassetti M."/>
        </authorList>
    </citation>
    <scope>NUCLEOTIDE SEQUENCE [LARGE SCALE GENOMIC DNA]</scope>
</reference>
<evidence type="ECO:0000256" key="1">
    <source>
        <dbReference type="SAM" id="MobiDB-lite"/>
    </source>
</evidence>
<dbReference type="Proteomes" id="UP001497516">
    <property type="component" value="Chromosome 1"/>
</dbReference>
<evidence type="ECO:0000313" key="3">
    <source>
        <dbReference type="Proteomes" id="UP001497516"/>
    </source>
</evidence>
<sequence length="110" mass="11930">MPTASSPSLKKELSPPNHKTPCSLPPIPAPLSFCQKLILFILIDCVFHESLMVKNALTQFDNSNSQGLGLKVEVGCNSREEIGNLGGGGFFVDGEGGSYERRPLLQLLMR</sequence>
<feature type="region of interest" description="Disordered" evidence="1">
    <location>
        <begin position="1"/>
        <end position="21"/>
    </location>
</feature>
<proteinExistence type="predicted"/>
<evidence type="ECO:0000313" key="2">
    <source>
        <dbReference type="EMBL" id="CAL1355590.1"/>
    </source>
</evidence>
<dbReference type="EMBL" id="OZ034813">
    <property type="protein sequence ID" value="CAL1355590.1"/>
    <property type="molecule type" value="Genomic_DNA"/>
</dbReference>
<name>A0AAV2CGL4_9ROSI</name>
<gene>
    <name evidence="2" type="ORF">LTRI10_LOCUS3343</name>
</gene>
<dbReference type="AlphaFoldDB" id="A0AAV2CGL4"/>
<protein>
    <submittedName>
        <fullName evidence="2">Uncharacterized protein</fullName>
    </submittedName>
</protein>